<keyword evidence="1" id="KW-1133">Transmembrane helix</keyword>
<keyword evidence="1" id="KW-0472">Membrane</keyword>
<keyword evidence="3" id="KW-1185">Reference proteome</keyword>
<accession>A0A9Q9AJ90</accession>
<protein>
    <submittedName>
        <fullName evidence="2">Uncharacterized protein</fullName>
    </submittedName>
</protein>
<reference evidence="2" key="1">
    <citation type="submission" date="2022-06" db="EMBL/GenBank/DDBJ databases">
        <title>Complete genome sequences of two strains of the flax pathogen Septoria linicola.</title>
        <authorList>
            <person name="Lapalu N."/>
            <person name="Simon A."/>
            <person name="Demenou B."/>
            <person name="Paumier D."/>
            <person name="Guillot M.-P."/>
            <person name="Gout L."/>
            <person name="Valade R."/>
        </authorList>
    </citation>
    <scope>NUCLEOTIDE SEQUENCE</scope>
    <source>
        <strain evidence="2">SE15195</strain>
    </source>
</reference>
<evidence type="ECO:0000313" key="2">
    <source>
        <dbReference type="EMBL" id="USW47455.1"/>
    </source>
</evidence>
<evidence type="ECO:0000256" key="1">
    <source>
        <dbReference type="SAM" id="Phobius"/>
    </source>
</evidence>
<dbReference type="OrthoDB" id="3632233at2759"/>
<dbReference type="AlphaFoldDB" id="A0A9Q9AJ90"/>
<dbReference type="Proteomes" id="UP001056384">
    <property type="component" value="Chromosome 1"/>
</dbReference>
<feature type="transmembrane region" description="Helical" evidence="1">
    <location>
        <begin position="181"/>
        <end position="201"/>
    </location>
</feature>
<evidence type="ECO:0000313" key="3">
    <source>
        <dbReference type="Proteomes" id="UP001056384"/>
    </source>
</evidence>
<gene>
    <name evidence="2" type="ORF">Slin15195_G007740</name>
</gene>
<name>A0A9Q9AJ90_9PEZI</name>
<feature type="transmembrane region" description="Helical" evidence="1">
    <location>
        <begin position="121"/>
        <end position="154"/>
    </location>
</feature>
<keyword evidence="1" id="KW-0812">Transmembrane</keyword>
<dbReference type="EMBL" id="CP099418">
    <property type="protein sequence ID" value="USW47455.1"/>
    <property type="molecule type" value="Genomic_DNA"/>
</dbReference>
<sequence length="280" mass="30655">MSSTATSADWKTYWVNRTLPGLDDAAIFVLYAIAGASLVLGLQALLRLRQCRKDISADPSKRAATFAACDADLVHFSKRQFKLSLILSTLAGALWITDAVIGASELYDDVANKGSRYPAGFWLALAIRLVGIMAILLFTQFAAPLAQMVAFCMWMQSRREKISAATKSSTLAALIPEARTLATFIMQFWSAGFFALVAFWSPLSPHYVMRGIMLQAIAGSVNAWSHMSFVLNWRADKVQALELMDTISAREATTKCIAGAKTLYSEKADASVLPQHEQKS</sequence>
<feature type="transmembrane region" description="Helical" evidence="1">
    <location>
        <begin position="25"/>
        <end position="46"/>
    </location>
</feature>
<organism evidence="2 3">
    <name type="scientific">Septoria linicola</name>
    <dbReference type="NCBI Taxonomy" id="215465"/>
    <lineage>
        <taxon>Eukaryota</taxon>
        <taxon>Fungi</taxon>
        <taxon>Dikarya</taxon>
        <taxon>Ascomycota</taxon>
        <taxon>Pezizomycotina</taxon>
        <taxon>Dothideomycetes</taxon>
        <taxon>Dothideomycetidae</taxon>
        <taxon>Mycosphaerellales</taxon>
        <taxon>Mycosphaerellaceae</taxon>
        <taxon>Septoria</taxon>
    </lineage>
</organism>
<proteinExistence type="predicted"/>